<sequence>MVTMVVSGCEWIVPGDSVYAVGVAQIGQRIHVLAPLCEGERIEGVEVYDSDAASKQKAAAIAEAGFTYWEVEQPRTEAVAKGVIIIGEEEAFARVIVAAGSRRPLPDVAGIELTVRLGDSRHVVSDVFRVAAVPSYSADADPGGVKFVYHQGAARSEKMLTPSEIFKEPECASDKVA</sequence>
<evidence type="ECO:0000313" key="1">
    <source>
        <dbReference type="EMBL" id="MFC5942050.1"/>
    </source>
</evidence>
<dbReference type="EMBL" id="JBHSQQ010000048">
    <property type="protein sequence ID" value="MFC5942050.1"/>
    <property type="molecule type" value="Genomic_DNA"/>
</dbReference>
<keyword evidence="2" id="KW-1185">Reference proteome</keyword>
<dbReference type="Proteomes" id="UP001596207">
    <property type="component" value="Unassembled WGS sequence"/>
</dbReference>
<name>A0ABW1HME0_9ACTN</name>
<reference evidence="2" key="1">
    <citation type="journal article" date="2019" name="Int. J. Syst. Evol. Microbiol.">
        <title>The Global Catalogue of Microorganisms (GCM) 10K type strain sequencing project: providing services to taxonomists for standard genome sequencing and annotation.</title>
        <authorList>
            <consortium name="The Broad Institute Genomics Platform"/>
            <consortium name="The Broad Institute Genome Sequencing Center for Infectious Disease"/>
            <person name="Wu L."/>
            <person name="Ma J."/>
        </authorList>
    </citation>
    <scope>NUCLEOTIDE SEQUENCE [LARGE SCALE GENOMIC DNA]</scope>
    <source>
        <strain evidence="2">CGMCC 4.7173</strain>
    </source>
</reference>
<gene>
    <name evidence="1" type="ORF">ACFPZ4_11240</name>
</gene>
<accession>A0ABW1HME0</accession>
<evidence type="ECO:0000313" key="2">
    <source>
        <dbReference type="Proteomes" id="UP001596207"/>
    </source>
</evidence>
<dbReference type="RefSeq" id="WP_353898731.1">
    <property type="nucleotide sequence ID" value="NZ_CP158970.1"/>
</dbReference>
<proteinExistence type="predicted"/>
<protein>
    <submittedName>
        <fullName evidence="1">Uncharacterized protein</fullName>
    </submittedName>
</protein>
<comment type="caution">
    <text evidence="1">The sequence shown here is derived from an EMBL/GenBank/DDBJ whole genome shotgun (WGS) entry which is preliminary data.</text>
</comment>
<organism evidence="1 2">
    <name type="scientific">Micromonospora harpali</name>
    <dbReference type="NCBI Taxonomy" id="1490225"/>
    <lineage>
        <taxon>Bacteria</taxon>
        <taxon>Bacillati</taxon>
        <taxon>Actinomycetota</taxon>
        <taxon>Actinomycetes</taxon>
        <taxon>Micromonosporales</taxon>
        <taxon>Micromonosporaceae</taxon>
        <taxon>Micromonospora</taxon>
    </lineage>
</organism>